<dbReference type="PATRIC" id="fig|582680.7.peg.2181"/>
<dbReference type="PRINTS" id="PR00598">
    <property type="entry name" value="HTHMARR"/>
</dbReference>
<dbReference type="SMART" id="SM00347">
    <property type="entry name" value="HTH_MARR"/>
    <property type="match status" value="1"/>
</dbReference>
<dbReference type="Gene3D" id="1.10.10.10">
    <property type="entry name" value="Winged helix-like DNA-binding domain superfamily/Winged helix DNA-binding domain"/>
    <property type="match status" value="1"/>
</dbReference>
<evidence type="ECO:0000313" key="3">
    <source>
        <dbReference type="Proteomes" id="UP000033448"/>
    </source>
</evidence>
<comment type="caution">
    <text evidence="2">The sequence shown here is derived from an EMBL/GenBank/DDBJ whole genome shotgun (WGS) entry which is preliminary data.</text>
</comment>
<dbReference type="PROSITE" id="PS50995">
    <property type="entry name" value="HTH_MARR_2"/>
    <property type="match status" value="1"/>
</dbReference>
<dbReference type="GO" id="GO:0006950">
    <property type="term" value="P:response to stress"/>
    <property type="evidence" value="ECO:0007669"/>
    <property type="project" value="TreeGrafter"/>
</dbReference>
<dbReference type="InterPro" id="IPR036390">
    <property type="entry name" value="WH_DNA-bd_sf"/>
</dbReference>
<accession>A0A0F0KU44</accession>
<dbReference type="Pfam" id="PF12802">
    <property type="entry name" value="MarR_2"/>
    <property type="match status" value="1"/>
</dbReference>
<organism evidence="2 3">
    <name type="scientific">Microbacterium azadirachtae</name>
    <dbReference type="NCBI Taxonomy" id="582680"/>
    <lineage>
        <taxon>Bacteria</taxon>
        <taxon>Bacillati</taxon>
        <taxon>Actinomycetota</taxon>
        <taxon>Actinomycetes</taxon>
        <taxon>Micrococcales</taxon>
        <taxon>Microbacteriaceae</taxon>
        <taxon>Microbacterium</taxon>
    </lineage>
</organism>
<dbReference type="AlphaFoldDB" id="A0A0F0KU44"/>
<dbReference type="SUPFAM" id="SSF46785">
    <property type="entry name" value="Winged helix' DNA-binding domain"/>
    <property type="match status" value="1"/>
</dbReference>
<dbReference type="PANTHER" id="PTHR33164:SF103">
    <property type="entry name" value="REGULATORY PROTEIN MARR"/>
    <property type="match status" value="1"/>
</dbReference>
<dbReference type="GO" id="GO:0003700">
    <property type="term" value="F:DNA-binding transcription factor activity"/>
    <property type="evidence" value="ECO:0007669"/>
    <property type="project" value="InterPro"/>
</dbReference>
<feature type="domain" description="HTH marR-type" evidence="1">
    <location>
        <begin position="1"/>
        <end position="139"/>
    </location>
</feature>
<reference evidence="2 3" key="1">
    <citation type="submission" date="2015-02" db="EMBL/GenBank/DDBJ databases">
        <title>Draft genome sequences of ten Microbacterium spp. with emphasis on heavy metal contaminated environments.</title>
        <authorList>
            <person name="Corretto E."/>
        </authorList>
    </citation>
    <scope>NUCLEOTIDE SEQUENCE [LARGE SCALE GENOMIC DNA]</scope>
    <source>
        <strain evidence="2 3">DSM 23848</strain>
    </source>
</reference>
<dbReference type="OrthoDB" id="5072918at2"/>
<gene>
    <name evidence="2" type="primary">slyA_2</name>
    <name evidence="2" type="ORF">RL72_02132</name>
</gene>
<dbReference type="EMBL" id="JYIT01000078">
    <property type="protein sequence ID" value="KJL22741.1"/>
    <property type="molecule type" value="Genomic_DNA"/>
</dbReference>
<proteinExistence type="predicted"/>
<dbReference type="PANTHER" id="PTHR33164">
    <property type="entry name" value="TRANSCRIPTIONAL REGULATOR, MARR FAMILY"/>
    <property type="match status" value="1"/>
</dbReference>
<name>A0A0F0KU44_9MICO</name>
<sequence length="158" mass="16711">MNSPGGPERTGFLLSQLGSFAAARFAELVKPLGLTPAMAGALRILARSPGLSQRALADRLGAVPSRVVVLVDALEAAGFVSRTRDPEDRRHHRLDLTDAGRAAMGRLRGAAEQQNADLLAPLDAEERAALGTLVSRLAVAHGIDPDVHRGFADHPESR</sequence>
<dbReference type="Proteomes" id="UP000033448">
    <property type="component" value="Unassembled WGS sequence"/>
</dbReference>
<evidence type="ECO:0000259" key="1">
    <source>
        <dbReference type="PROSITE" id="PS50995"/>
    </source>
</evidence>
<evidence type="ECO:0000313" key="2">
    <source>
        <dbReference type="EMBL" id="KJL22741.1"/>
    </source>
</evidence>
<dbReference type="InterPro" id="IPR039422">
    <property type="entry name" value="MarR/SlyA-like"/>
</dbReference>
<protein>
    <submittedName>
        <fullName evidence="2">Transcriptional regulator SlyA</fullName>
    </submittedName>
</protein>
<keyword evidence="3" id="KW-1185">Reference proteome</keyword>
<dbReference type="InterPro" id="IPR036388">
    <property type="entry name" value="WH-like_DNA-bd_sf"/>
</dbReference>
<dbReference type="RefSeq" id="WP_045250821.1">
    <property type="nucleotide sequence ID" value="NZ_CP099706.1"/>
</dbReference>
<dbReference type="InterPro" id="IPR000835">
    <property type="entry name" value="HTH_MarR-typ"/>
</dbReference>